<keyword evidence="5 6" id="KW-0472">Membrane</keyword>
<dbReference type="GO" id="GO:0010945">
    <property type="term" value="F:coenzyme A diphosphatase activity"/>
    <property type="evidence" value="ECO:0007669"/>
    <property type="project" value="InterPro"/>
</dbReference>
<dbReference type="GO" id="GO:0140042">
    <property type="term" value="P:lipid droplet formation"/>
    <property type="evidence" value="ECO:0007669"/>
    <property type="project" value="UniProtKB-UniRule"/>
</dbReference>
<dbReference type="InterPro" id="IPR046402">
    <property type="entry name" value="FIT1"/>
</dbReference>
<dbReference type="GO" id="GO:0005789">
    <property type="term" value="C:endoplasmic reticulum membrane"/>
    <property type="evidence" value="ECO:0007669"/>
    <property type="project" value="UniProtKB-SubCell"/>
</dbReference>
<dbReference type="PANTHER" id="PTHR23129:SF3">
    <property type="entry name" value="FAT STORAGE-INDUCING TRANSMEMBRANE PROTEIN 1"/>
    <property type="match status" value="1"/>
</dbReference>
<comment type="subcellular location">
    <subcellularLocation>
        <location evidence="1 6">Endoplasmic reticulum membrane</location>
        <topology evidence="1 6">Multi-pass membrane protein</topology>
    </subcellularLocation>
</comment>
<evidence type="ECO:0000313" key="8">
    <source>
        <dbReference type="Ensembl" id="ENSTNIP00000008048.1"/>
    </source>
</evidence>
<organism evidence="8 9">
    <name type="scientific">Tetraodon nigroviridis</name>
    <name type="common">Spotted green pufferfish</name>
    <name type="synonym">Chelonodon nigroviridis</name>
    <dbReference type="NCBI Taxonomy" id="99883"/>
    <lineage>
        <taxon>Eukaryota</taxon>
        <taxon>Metazoa</taxon>
        <taxon>Chordata</taxon>
        <taxon>Craniata</taxon>
        <taxon>Vertebrata</taxon>
        <taxon>Euteleostomi</taxon>
        <taxon>Actinopterygii</taxon>
        <taxon>Neopterygii</taxon>
        <taxon>Teleostei</taxon>
        <taxon>Neoteleostei</taxon>
        <taxon>Acanthomorphata</taxon>
        <taxon>Eupercaria</taxon>
        <taxon>Tetraodontiformes</taxon>
        <taxon>Tetradontoidea</taxon>
        <taxon>Tetraodontidae</taxon>
        <taxon>Tetraodon</taxon>
    </lineage>
</organism>
<comment type="similarity">
    <text evidence="6">Belongs to the FIT family. FIT1 subfamily.</text>
</comment>
<proteinExistence type="inferred from homology"/>
<dbReference type="HOGENOM" id="CLU_049499_2_0_1"/>
<feature type="transmembrane region" description="Helical" evidence="7">
    <location>
        <begin position="12"/>
        <end position="29"/>
    </location>
</feature>
<dbReference type="GO" id="GO:0008654">
    <property type="term" value="P:phospholipid biosynthetic process"/>
    <property type="evidence" value="ECO:0007669"/>
    <property type="project" value="InterPro"/>
</dbReference>
<feature type="transmembrane region" description="Helical" evidence="7">
    <location>
        <begin position="80"/>
        <end position="98"/>
    </location>
</feature>
<sequence length="297" mass="32661">RVTAALRAAARRFLGLLNAALVLASDLLARLFGSGPVRRHFHLLLSSLVLLGPALSFWVSKYSIFANSHNYLYRKFLGSTWGWTCTLTGSFVLLLSISARRSASTSLKHLSRLVVLGLLWGGCRCLLTLLEDAAGACYEPLSSGPESEGLASPLQPLLLLHEDQSKASCLKAGLLWRGYQVSQEVLVLCLCCLALVEEVSVFRFHLDQAASLHRPPIGPLRCLFLLCVLLLGLWVFLLLCLLAHFPQFPSQQLGGAVGYLGWRGLYQGWFRLPPSWMCPGLPGEGLLPMSRTMRRSS</sequence>
<dbReference type="Ensembl" id="ENSTNIT00000008211.1">
    <property type="protein sequence ID" value="ENSTNIP00000008048.1"/>
    <property type="gene ID" value="ENSTNIG00000005365.1"/>
</dbReference>
<dbReference type="HAMAP" id="MF_03229">
    <property type="entry name" value="FITM1"/>
    <property type="match status" value="1"/>
</dbReference>
<evidence type="ECO:0000313" key="9">
    <source>
        <dbReference type="Proteomes" id="UP000007303"/>
    </source>
</evidence>
<evidence type="ECO:0000256" key="3">
    <source>
        <dbReference type="ARBA" id="ARBA00022824"/>
    </source>
</evidence>
<gene>
    <name evidence="6" type="primary">FITM1</name>
    <name evidence="6" type="synonym">FIT1</name>
</gene>
<evidence type="ECO:0000256" key="4">
    <source>
        <dbReference type="ARBA" id="ARBA00022989"/>
    </source>
</evidence>
<feature type="transmembrane region" description="Helical" evidence="7">
    <location>
        <begin position="223"/>
        <end position="245"/>
    </location>
</feature>
<evidence type="ECO:0000256" key="6">
    <source>
        <dbReference type="HAMAP-Rule" id="MF_03229"/>
    </source>
</evidence>
<keyword evidence="2 6" id="KW-0812">Transmembrane</keyword>
<evidence type="ECO:0000256" key="7">
    <source>
        <dbReference type="SAM" id="Phobius"/>
    </source>
</evidence>
<comment type="caution">
    <text evidence="6">Lacks conserved residue(s) required for the propagation of feature annotation.</text>
</comment>
<reference evidence="8" key="2">
    <citation type="submission" date="2025-08" db="UniProtKB">
        <authorList>
            <consortium name="Ensembl"/>
        </authorList>
    </citation>
    <scope>IDENTIFICATION</scope>
</reference>
<name>H3CIH0_TETNG</name>
<dbReference type="AlphaFoldDB" id="H3CIH0"/>
<evidence type="ECO:0000256" key="1">
    <source>
        <dbReference type="ARBA" id="ARBA00004477"/>
    </source>
</evidence>
<dbReference type="InterPro" id="IPR046401">
    <property type="entry name" value="FITM1/2"/>
</dbReference>
<dbReference type="GeneTree" id="ENSGT00530000063693"/>
<reference evidence="8" key="3">
    <citation type="submission" date="2025-09" db="UniProtKB">
        <authorList>
            <consortium name="Ensembl"/>
        </authorList>
    </citation>
    <scope>IDENTIFICATION</scope>
</reference>
<feature type="transmembrane region" description="Helical" evidence="7">
    <location>
        <begin position="185"/>
        <end position="202"/>
    </location>
</feature>
<comment type="function">
    <text evidence="6">May play a role in the formation of lipid droplets (LDs), which are storage organelles at the center of lipid and energy homeostasis. May directly bind to diacylglycerol (DAGs) and triacylglycerol.</text>
</comment>
<dbReference type="OMA" id="CYEPMPP"/>
<dbReference type="InterPro" id="IPR019388">
    <property type="entry name" value="FIT"/>
</dbReference>
<feature type="transmembrane region" description="Helical" evidence="7">
    <location>
        <begin position="41"/>
        <end position="60"/>
    </location>
</feature>
<keyword evidence="9" id="KW-1185">Reference proteome</keyword>
<keyword evidence="3 6" id="KW-0256">Endoplasmic reticulum</keyword>
<accession>H3CIH0</accession>
<keyword evidence="4 6" id="KW-1133">Transmembrane helix</keyword>
<evidence type="ECO:0000256" key="5">
    <source>
        <dbReference type="ARBA" id="ARBA00023136"/>
    </source>
</evidence>
<dbReference type="InParanoid" id="H3CIH0"/>
<dbReference type="HAMAP" id="MF_03230">
    <property type="entry name" value="FITM2"/>
    <property type="match status" value="1"/>
</dbReference>
<reference evidence="9" key="1">
    <citation type="journal article" date="2004" name="Nature">
        <title>Genome duplication in the teleost fish Tetraodon nigroviridis reveals the early vertebrate proto-karyotype.</title>
        <authorList>
            <person name="Jaillon O."/>
            <person name="Aury J.-M."/>
            <person name="Brunet F."/>
            <person name="Petit J.-L."/>
            <person name="Stange-Thomann N."/>
            <person name="Mauceli E."/>
            <person name="Bouneau L."/>
            <person name="Fischer C."/>
            <person name="Ozouf-Costaz C."/>
            <person name="Bernot A."/>
            <person name="Nicaud S."/>
            <person name="Jaffe D."/>
            <person name="Fisher S."/>
            <person name="Lutfalla G."/>
            <person name="Dossat C."/>
            <person name="Segurens B."/>
            <person name="Dasilva C."/>
            <person name="Salanoubat M."/>
            <person name="Levy M."/>
            <person name="Boudet N."/>
            <person name="Castellano S."/>
            <person name="Anthouard V."/>
            <person name="Jubin C."/>
            <person name="Castelli V."/>
            <person name="Katinka M."/>
            <person name="Vacherie B."/>
            <person name="Biemont C."/>
            <person name="Skalli Z."/>
            <person name="Cattolico L."/>
            <person name="Poulain J."/>
            <person name="De Berardinis V."/>
            <person name="Cruaud C."/>
            <person name="Duprat S."/>
            <person name="Brottier P."/>
            <person name="Coutanceau J.-P."/>
            <person name="Gouzy J."/>
            <person name="Parra G."/>
            <person name="Lardier G."/>
            <person name="Chapple C."/>
            <person name="McKernan K.J."/>
            <person name="McEwan P."/>
            <person name="Bosak S."/>
            <person name="Kellis M."/>
            <person name="Volff J.-N."/>
            <person name="Guigo R."/>
            <person name="Zody M.C."/>
            <person name="Mesirov J."/>
            <person name="Lindblad-Toh K."/>
            <person name="Birren B."/>
            <person name="Nusbaum C."/>
            <person name="Kahn D."/>
            <person name="Robinson-Rechavi M."/>
            <person name="Laudet V."/>
            <person name="Schachter V."/>
            <person name="Quetier F."/>
            <person name="Saurin W."/>
            <person name="Scarpelli C."/>
            <person name="Wincker P."/>
            <person name="Lander E.S."/>
            <person name="Weissenbach J."/>
            <person name="Roest Crollius H."/>
        </authorList>
    </citation>
    <scope>NUCLEOTIDE SEQUENCE [LARGE SCALE GENOMIC DNA]</scope>
</reference>
<dbReference type="PANTHER" id="PTHR23129">
    <property type="entry name" value="ACYL-COENZYME A DIPHOSPHATASE FITM2"/>
    <property type="match status" value="1"/>
</dbReference>
<protein>
    <recommendedName>
        <fullName evidence="6">Fat storage-inducing transmembrane protein 1 homolog</fullName>
    </recommendedName>
    <alternativeName>
        <fullName evidence="6">FITM1-like protein</fullName>
    </alternativeName>
    <alternativeName>
        <fullName evidence="6">Fat-inducing protein 1</fullName>
    </alternativeName>
</protein>
<dbReference type="Proteomes" id="UP000007303">
    <property type="component" value="Unassembled WGS sequence"/>
</dbReference>
<evidence type="ECO:0000256" key="2">
    <source>
        <dbReference type="ARBA" id="ARBA00022692"/>
    </source>
</evidence>